<evidence type="ECO:0000256" key="5">
    <source>
        <dbReference type="ARBA" id="ARBA00022729"/>
    </source>
</evidence>
<evidence type="ECO:0000256" key="1">
    <source>
        <dbReference type="ARBA" id="ARBA00004609"/>
    </source>
</evidence>
<evidence type="ECO:0000256" key="7">
    <source>
        <dbReference type="ARBA" id="ARBA00023180"/>
    </source>
</evidence>
<dbReference type="InterPro" id="IPR017853">
    <property type="entry name" value="GH"/>
</dbReference>
<sequence length="472" mass="51042">MSALLRFVAVIAAALGVADAVRPVEVRQQEFVIASTGSRFMLLGVDYQPGGQAGYKPQEGSDALTDGDVCLRDAIVMQNLGVNTIRVYNIDPSLNHDKCASIFNAAGIYILMDVNSPFGGESIDRSNPSSSYHVGYLERVFRVVEAFKGFPNTLGFFAANEVMNDVGTSADNPPYIRAVQRDLKQYIANHAERTIPVGYSAADVREILQDSWEYLQCAIDGDQNDQTRSDFFGLNSYSWCGGDATFDTSGYDDLVTMFSNTTVPVFFSEYGCNEVKPRVFDEVQALYGPQMTVLSGGLVYEYSQEEADYGLVVIHSDRTVNLRTDFDNLESQYSQLNITLIESANGTATSLQAPTCSDDLITNSAFSKSFDIPSQPDGVADMIRNGVSNPQIGKLVEVTATSLPMKVYGTNGNEVNFQLKILSDESANTPGNNDGGSDANTGNGGDEGGSDRLRMTPAVLLGTILAVVLTLL</sequence>
<evidence type="ECO:0000256" key="8">
    <source>
        <dbReference type="ARBA" id="ARBA00023288"/>
    </source>
</evidence>
<feature type="chain" id="PRO_5025716961" description="1,3-beta-glucanosyltransferase" evidence="9">
    <location>
        <begin position="21"/>
        <end position="472"/>
    </location>
</feature>
<evidence type="ECO:0000256" key="10">
    <source>
        <dbReference type="SAM" id="MobiDB-lite"/>
    </source>
</evidence>
<protein>
    <recommendedName>
        <fullName evidence="9">1,3-beta-glucanosyltransferase</fullName>
        <ecNumber evidence="9">2.4.1.-</ecNumber>
    </recommendedName>
</protein>
<evidence type="ECO:0000256" key="9">
    <source>
        <dbReference type="RuleBase" id="RU361209"/>
    </source>
</evidence>
<dbReference type="GO" id="GO:0042124">
    <property type="term" value="F:1,3-beta-glucanosyltransferase activity"/>
    <property type="evidence" value="ECO:0007669"/>
    <property type="project" value="TreeGrafter"/>
</dbReference>
<dbReference type="OrthoDB" id="421038at2759"/>
<evidence type="ECO:0000256" key="4">
    <source>
        <dbReference type="ARBA" id="ARBA00022679"/>
    </source>
</evidence>
<keyword evidence="5 9" id="KW-0732">Signal</keyword>
<accession>A0A6A6VZ27</accession>
<dbReference type="EC" id="2.4.1.-" evidence="9"/>
<comment type="subcellular location">
    <subcellularLocation>
        <location evidence="1 9">Cell membrane</location>
        <topology evidence="1 9">Lipid-anchor</topology>
        <topology evidence="1 9">GPI-anchor</topology>
    </subcellularLocation>
</comment>
<feature type="signal peptide" evidence="9">
    <location>
        <begin position="1"/>
        <end position="20"/>
    </location>
</feature>
<evidence type="ECO:0000256" key="3">
    <source>
        <dbReference type="ARBA" id="ARBA00022622"/>
    </source>
</evidence>
<dbReference type="EMBL" id="ML996580">
    <property type="protein sequence ID" value="KAF2754567.1"/>
    <property type="molecule type" value="Genomic_DNA"/>
</dbReference>
<dbReference type="GO" id="GO:0098552">
    <property type="term" value="C:side of membrane"/>
    <property type="evidence" value="ECO:0007669"/>
    <property type="project" value="UniProtKB-KW"/>
</dbReference>
<dbReference type="GO" id="GO:0031505">
    <property type="term" value="P:fungal-type cell wall organization"/>
    <property type="evidence" value="ECO:0007669"/>
    <property type="project" value="TreeGrafter"/>
</dbReference>
<evidence type="ECO:0000313" key="12">
    <source>
        <dbReference type="Proteomes" id="UP000799437"/>
    </source>
</evidence>
<keyword evidence="6 9" id="KW-0472">Membrane</keyword>
<dbReference type="RefSeq" id="XP_033597018.1">
    <property type="nucleotide sequence ID" value="XM_033739273.1"/>
</dbReference>
<gene>
    <name evidence="11" type="ORF">EJ05DRAFT_145154</name>
</gene>
<dbReference type="Gene3D" id="3.20.20.80">
    <property type="entry name" value="Glycosidases"/>
    <property type="match status" value="1"/>
</dbReference>
<comment type="similarity">
    <text evidence="2 9">Belongs to the glycosyl hydrolase 72 family.</text>
</comment>
<dbReference type="SUPFAM" id="SSF51445">
    <property type="entry name" value="(Trans)glycosidases"/>
    <property type="match status" value="1"/>
</dbReference>
<dbReference type="PANTHER" id="PTHR31468">
    <property type="entry name" value="1,3-BETA-GLUCANOSYLTRANSFERASE GAS1"/>
    <property type="match status" value="1"/>
</dbReference>
<dbReference type="Proteomes" id="UP000799437">
    <property type="component" value="Unassembled WGS sequence"/>
</dbReference>
<dbReference type="GO" id="GO:0005886">
    <property type="term" value="C:plasma membrane"/>
    <property type="evidence" value="ECO:0007669"/>
    <property type="project" value="UniProtKB-SubCell"/>
</dbReference>
<evidence type="ECO:0000313" key="11">
    <source>
        <dbReference type="EMBL" id="KAF2754567.1"/>
    </source>
</evidence>
<keyword evidence="3 9" id="KW-0336">GPI-anchor</keyword>
<dbReference type="GeneID" id="54480327"/>
<dbReference type="GO" id="GO:0071970">
    <property type="term" value="P:fungal-type cell wall (1-&gt;3)-beta-D-glucan biosynthetic process"/>
    <property type="evidence" value="ECO:0007669"/>
    <property type="project" value="TreeGrafter"/>
</dbReference>
<keyword evidence="4 9" id="KW-0808">Transferase</keyword>
<comment type="function">
    <text evidence="9">Splits internally a 1,3-beta-glucan molecule and transfers the newly generated reducing end (the donor) to the non-reducing end of another 1,3-beta-glucan molecule (the acceptor) forming a 1,3-beta linkage, resulting in the elongation of 1,3-beta-glucan chains in the cell wall.</text>
</comment>
<dbReference type="PANTHER" id="PTHR31468:SF4">
    <property type="entry name" value="1,3-BETA-GLUCANOSYLTRANSFERASE GAS3-RELATED"/>
    <property type="match status" value="1"/>
</dbReference>
<proteinExistence type="inferred from homology"/>
<dbReference type="Pfam" id="PF03198">
    <property type="entry name" value="Glyco_hydro_72"/>
    <property type="match status" value="1"/>
</dbReference>
<dbReference type="InterPro" id="IPR004886">
    <property type="entry name" value="Glucanosyltransferase"/>
</dbReference>
<reference evidence="11" key="1">
    <citation type="journal article" date="2020" name="Stud. Mycol.">
        <title>101 Dothideomycetes genomes: a test case for predicting lifestyles and emergence of pathogens.</title>
        <authorList>
            <person name="Haridas S."/>
            <person name="Albert R."/>
            <person name="Binder M."/>
            <person name="Bloem J."/>
            <person name="Labutti K."/>
            <person name="Salamov A."/>
            <person name="Andreopoulos B."/>
            <person name="Baker S."/>
            <person name="Barry K."/>
            <person name="Bills G."/>
            <person name="Bluhm B."/>
            <person name="Cannon C."/>
            <person name="Castanera R."/>
            <person name="Culley D."/>
            <person name="Daum C."/>
            <person name="Ezra D."/>
            <person name="Gonzalez J."/>
            <person name="Henrissat B."/>
            <person name="Kuo A."/>
            <person name="Liang C."/>
            <person name="Lipzen A."/>
            <person name="Lutzoni F."/>
            <person name="Magnuson J."/>
            <person name="Mondo S."/>
            <person name="Nolan M."/>
            <person name="Ohm R."/>
            <person name="Pangilinan J."/>
            <person name="Park H.-J."/>
            <person name="Ramirez L."/>
            <person name="Alfaro M."/>
            <person name="Sun H."/>
            <person name="Tritt A."/>
            <person name="Yoshinaga Y."/>
            <person name="Zwiers L.-H."/>
            <person name="Turgeon B."/>
            <person name="Goodwin S."/>
            <person name="Spatafora J."/>
            <person name="Crous P."/>
            <person name="Grigoriev I."/>
        </authorList>
    </citation>
    <scope>NUCLEOTIDE SEQUENCE</scope>
    <source>
        <strain evidence="11">CBS 121739</strain>
    </source>
</reference>
<organism evidence="11 12">
    <name type="scientific">Pseudovirgaria hyperparasitica</name>
    <dbReference type="NCBI Taxonomy" id="470096"/>
    <lineage>
        <taxon>Eukaryota</taxon>
        <taxon>Fungi</taxon>
        <taxon>Dikarya</taxon>
        <taxon>Ascomycota</taxon>
        <taxon>Pezizomycotina</taxon>
        <taxon>Dothideomycetes</taxon>
        <taxon>Dothideomycetes incertae sedis</taxon>
        <taxon>Acrospermales</taxon>
        <taxon>Acrospermaceae</taxon>
        <taxon>Pseudovirgaria</taxon>
    </lineage>
</organism>
<feature type="region of interest" description="Disordered" evidence="10">
    <location>
        <begin position="425"/>
        <end position="451"/>
    </location>
</feature>
<keyword evidence="12" id="KW-1185">Reference proteome</keyword>
<dbReference type="AlphaFoldDB" id="A0A6A6VZ27"/>
<keyword evidence="7" id="KW-0325">Glycoprotein</keyword>
<evidence type="ECO:0000256" key="2">
    <source>
        <dbReference type="ARBA" id="ARBA00007528"/>
    </source>
</evidence>
<name>A0A6A6VZ27_9PEZI</name>
<dbReference type="FunFam" id="3.20.20.80:FF:000032">
    <property type="entry name" value="1,3-beta-glucanosyltransferase"/>
    <property type="match status" value="1"/>
</dbReference>
<evidence type="ECO:0000256" key="6">
    <source>
        <dbReference type="ARBA" id="ARBA00023136"/>
    </source>
</evidence>
<keyword evidence="8 9" id="KW-0449">Lipoprotein</keyword>